<organism evidence="1 2">
    <name type="scientific">Popillia japonica</name>
    <name type="common">Japanese beetle</name>
    <dbReference type="NCBI Taxonomy" id="7064"/>
    <lineage>
        <taxon>Eukaryota</taxon>
        <taxon>Metazoa</taxon>
        <taxon>Ecdysozoa</taxon>
        <taxon>Arthropoda</taxon>
        <taxon>Hexapoda</taxon>
        <taxon>Insecta</taxon>
        <taxon>Pterygota</taxon>
        <taxon>Neoptera</taxon>
        <taxon>Endopterygota</taxon>
        <taxon>Coleoptera</taxon>
        <taxon>Polyphaga</taxon>
        <taxon>Scarabaeiformia</taxon>
        <taxon>Scarabaeidae</taxon>
        <taxon>Rutelinae</taxon>
        <taxon>Popillia</taxon>
    </lineage>
</organism>
<dbReference type="Proteomes" id="UP001458880">
    <property type="component" value="Unassembled WGS sequence"/>
</dbReference>
<name>A0AAW1LDE2_POPJA</name>
<comment type="caution">
    <text evidence="1">The sequence shown here is derived from an EMBL/GenBank/DDBJ whole genome shotgun (WGS) entry which is preliminary data.</text>
</comment>
<dbReference type="EMBL" id="JASPKY010000126">
    <property type="protein sequence ID" value="KAK9731806.1"/>
    <property type="molecule type" value="Genomic_DNA"/>
</dbReference>
<evidence type="ECO:0000313" key="2">
    <source>
        <dbReference type="Proteomes" id="UP001458880"/>
    </source>
</evidence>
<dbReference type="AlphaFoldDB" id="A0AAW1LDE2"/>
<gene>
    <name evidence="1" type="ORF">QE152_g13338</name>
</gene>
<sequence length="155" mass="17545">MASVGETCDCYKAKNDLTEQSNNFNEIESDNSQGYFTEMENSSDFWIKVELCADKFMKGQLWDVPLLGERTFFLNKNHSKWICAGLSTDFNFEPIIKIAGIKKQCVAAEVGDLCQSKNCKLSHRATKWLHNIFLFFYAFGTVEVKSSTGLPETGL</sequence>
<evidence type="ECO:0000313" key="1">
    <source>
        <dbReference type="EMBL" id="KAK9731806.1"/>
    </source>
</evidence>
<proteinExistence type="predicted"/>
<reference evidence="1 2" key="1">
    <citation type="journal article" date="2024" name="BMC Genomics">
        <title>De novo assembly and annotation of Popillia japonica's genome with initial clues to its potential as an invasive pest.</title>
        <authorList>
            <person name="Cucini C."/>
            <person name="Boschi S."/>
            <person name="Funari R."/>
            <person name="Cardaioli E."/>
            <person name="Iannotti N."/>
            <person name="Marturano G."/>
            <person name="Paoli F."/>
            <person name="Bruttini M."/>
            <person name="Carapelli A."/>
            <person name="Frati F."/>
            <person name="Nardi F."/>
        </authorList>
    </citation>
    <scope>NUCLEOTIDE SEQUENCE [LARGE SCALE GENOMIC DNA]</scope>
    <source>
        <strain evidence="1">DMR45628</strain>
    </source>
</reference>
<keyword evidence="2" id="KW-1185">Reference proteome</keyword>
<protein>
    <submittedName>
        <fullName evidence="1">Uncharacterized protein</fullName>
    </submittedName>
</protein>
<accession>A0AAW1LDE2</accession>